<dbReference type="EMBL" id="JAFBMS010000031">
    <property type="protein sequence ID" value="KAG9341903.1"/>
    <property type="molecule type" value="Genomic_DNA"/>
</dbReference>
<name>A0A8T2NM72_9TELE</name>
<evidence type="ECO:0000313" key="2">
    <source>
        <dbReference type="Proteomes" id="UP000824540"/>
    </source>
</evidence>
<proteinExistence type="predicted"/>
<gene>
    <name evidence="1" type="ORF">JZ751_018220</name>
</gene>
<organism evidence="1 2">
    <name type="scientific">Albula glossodonta</name>
    <name type="common">roundjaw bonefish</name>
    <dbReference type="NCBI Taxonomy" id="121402"/>
    <lineage>
        <taxon>Eukaryota</taxon>
        <taxon>Metazoa</taxon>
        <taxon>Chordata</taxon>
        <taxon>Craniata</taxon>
        <taxon>Vertebrata</taxon>
        <taxon>Euteleostomi</taxon>
        <taxon>Actinopterygii</taxon>
        <taxon>Neopterygii</taxon>
        <taxon>Teleostei</taxon>
        <taxon>Albuliformes</taxon>
        <taxon>Albulidae</taxon>
        <taxon>Albula</taxon>
    </lineage>
</organism>
<sequence length="265" mass="29206">MRRREGGEERREERRGRALRCFPPSIRSASSHLYGRAAMLPVVLHFLWMREWASAPLTPESTIKHGLNLQEGTAGLATGAALVSVRGPEYIHLQCIHLHHTRLQCTLLQCTPVLNTLLLLLQHSHPLGPLSTLAPCRRVARTPAQARGPRHSWAQRHPLAPVVWHLPESKRMPGLATHCFRAAPGGCLSANIATLRPAGLRVCQQHPMASFRVLVSSRDILSTAVKQAEHPPIVLPLNHLSPGVGTIILSLSIHLCPANEQQRPC</sequence>
<reference evidence="1" key="1">
    <citation type="thesis" date="2021" institute="BYU ScholarsArchive" country="Provo, UT, USA">
        <title>Applications of and Algorithms for Genome Assembly and Genomic Analyses with an Emphasis on Marine Teleosts.</title>
        <authorList>
            <person name="Pickett B.D."/>
        </authorList>
    </citation>
    <scope>NUCLEOTIDE SEQUENCE</scope>
    <source>
        <strain evidence="1">HI-2016</strain>
    </source>
</reference>
<dbReference type="AlphaFoldDB" id="A0A8T2NM72"/>
<keyword evidence="2" id="KW-1185">Reference proteome</keyword>
<evidence type="ECO:0000313" key="1">
    <source>
        <dbReference type="EMBL" id="KAG9341903.1"/>
    </source>
</evidence>
<protein>
    <submittedName>
        <fullName evidence="1">Uncharacterized protein</fullName>
    </submittedName>
</protein>
<comment type="caution">
    <text evidence="1">The sequence shown here is derived from an EMBL/GenBank/DDBJ whole genome shotgun (WGS) entry which is preliminary data.</text>
</comment>
<dbReference type="Proteomes" id="UP000824540">
    <property type="component" value="Unassembled WGS sequence"/>
</dbReference>
<accession>A0A8T2NM72</accession>